<accession>A0A8H3QDW0</accession>
<organism evidence="1 2">
    <name type="scientific">Rhizophagus clarus</name>
    <dbReference type="NCBI Taxonomy" id="94130"/>
    <lineage>
        <taxon>Eukaryota</taxon>
        <taxon>Fungi</taxon>
        <taxon>Fungi incertae sedis</taxon>
        <taxon>Mucoromycota</taxon>
        <taxon>Glomeromycotina</taxon>
        <taxon>Glomeromycetes</taxon>
        <taxon>Glomerales</taxon>
        <taxon>Glomeraceae</taxon>
        <taxon>Rhizophagus</taxon>
    </lineage>
</organism>
<comment type="caution">
    <text evidence="1">The sequence shown here is derived from an EMBL/GenBank/DDBJ whole genome shotgun (WGS) entry which is preliminary data.</text>
</comment>
<dbReference type="EMBL" id="BLAL01000006">
    <property type="protein sequence ID" value="GES73519.1"/>
    <property type="molecule type" value="Genomic_DNA"/>
</dbReference>
<dbReference type="OrthoDB" id="2370117at2759"/>
<dbReference type="Proteomes" id="UP000615446">
    <property type="component" value="Unassembled WGS sequence"/>
</dbReference>
<name>A0A8H3QDW0_9GLOM</name>
<protein>
    <submittedName>
        <fullName evidence="1">Uncharacterized protein</fullName>
    </submittedName>
</protein>
<evidence type="ECO:0000313" key="1">
    <source>
        <dbReference type="EMBL" id="GES73519.1"/>
    </source>
</evidence>
<reference evidence="1" key="1">
    <citation type="submission" date="2019-10" db="EMBL/GenBank/DDBJ databases">
        <title>Conservation and host-specific expression of non-tandemly repeated heterogenous ribosome RNA gene in arbuscular mycorrhizal fungi.</title>
        <authorList>
            <person name="Maeda T."/>
            <person name="Kobayashi Y."/>
            <person name="Nakagawa T."/>
            <person name="Ezawa T."/>
            <person name="Yamaguchi K."/>
            <person name="Bino T."/>
            <person name="Nishimoto Y."/>
            <person name="Shigenobu S."/>
            <person name="Kawaguchi M."/>
        </authorList>
    </citation>
    <scope>NUCLEOTIDE SEQUENCE</scope>
    <source>
        <strain evidence="1">HR1</strain>
    </source>
</reference>
<dbReference type="AlphaFoldDB" id="A0A8H3QDW0"/>
<evidence type="ECO:0000313" key="2">
    <source>
        <dbReference type="Proteomes" id="UP000615446"/>
    </source>
</evidence>
<gene>
    <name evidence="1" type="ORF">RCL2_000104900</name>
</gene>
<sequence length="370" mass="43301">MYEYYTYTKIWFMHCIWTSTRQIHNKKLSNENEIAWDYKDATLTQSLILAEMMGKTPSFVVKDYVSLFGDNEKIMKGTNTFLKVEPKQEIMHNSFGSIQKIDHDDKVRSELLENKKFDEVQIQGFKGNWEKGKNVFEAIKAIYYQDVEQELYGKEMEPEKLFGEYFQDELNNQIFKVSNIHVIAIIPTTDGEGIEVRYMPVWDFDEIEKCMDKIFNDLEKNYVEDLLLKWGGISHFVLELATLKDAICVCGEYIFKYIGQSESPKDISHMLLHIVTNTPKIPKTPIITNIDDEVDVDEIDVGEEEALEMQRPFTIKIIKFASQYVTNEVVDQIRETLRERLQCESLVSLEGEKSNQLLGKYDPRWKILSI</sequence>
<proteinExistence type="predicted"/>